<dbReference type="GO" id="GO:1990904">
    <property type="term" value="C:ribonucleoprotein complex"/>
    <property type="evidence" value="ECO:0007669"/>
    <property type="project" value="UniProtKB-KW"/>
</dbReference>
<dbReference type="GO" id="GO:0003735">
    <property type="term" value="F:structural constituent of ribosome"/>
    <property type="evidence" value="ECO:0007669"/>
    <property type="project" value="InterPro"/>
</dbReference>
<evidence type="ECO:0000256" key="3">
    <source>
        <dbReference type="ARBA" id="ARBA00023274"/>
    </source>
</evidence>
<dbReference type="EMBL" id="BARU01001051">
    <property type="protein sequence ID" value="GAH28511.1"/>
    <property type="molecule type" value="Genomic_DNA"/>
</dbReference>
<dbReference type="InterPro" id="IPR038562">
    <property type="entry name" value="Ribosomal_eL34_C_sf"/>
</dbReference>
<dbReference type="Gene3D" id="6.20.340.10">
    <property type="match status" value="1"/>
</dbReference>
<reference evidence="5" key="1">
    <citation type="journal article" date="2014" name="Front. Microbiol.">
        <title>High frequency of phylogenetically diverse reductive dehalogenase-homologous genes in deep subseafloor sedimentary metagenomes.</title>
        <authorList>
            <person name="Kawai M."/>
            <person name="Futagami T."/>
            <person name="Toyoda A."/>
            <person name="Takaki Y."/>
            <person name="Nishi S."/>
            <person name="Hori S."/>
            <person name="Arai W."/>
            <person name="Tsubouchi T."/>
            <person name="Morono Y."/>
            <person name="Uchiyama I."/>
            <person name="Ito T."/>
            <person name="Fujiyama A."/>
            <person name="Inagaki F."/>
            <person name="Takami H."/>
        </authorList>
    </citation>
    <scope>NUCLEOTIDE SEQUENCE</scope>
    <source>
        <strain evidence="5">Expedition CK06-06</strain>
    </source>
</reference>
<comment type="caution">
    <text evidence="5">The sequence shown here is derived from an EMBL/GenBank/DDBJ whole genome shotgun (WGS) entry which is preliminary data.</text>
</comment>
<dbReference type="InterPro" id="IPR047868">
    <property type="entry name" value="Ribosomal_L34e_arc-type"/>
</dbReference>
<evidence type="ECO:0000313" key="5">
    <source>
        <dbReference type="EMBL" id="GAH28511.1"/>
    </source>
</evidence>
<comment type="similarity">
    <text evidence="1">Belongs to the eukaryotic ribosomal protein eL34 family.</text>
</comment>
<accession>X1E5J2</accession>
<proteinExistence type="inferred from homology"/>
<sequence length="91" mass="10476">MPRPGLRSKAQKRKKLKTPGNQSVSHYWRKKPSKAQCAICKKSLQAIPRLRPAKMKKTNRVSRRANRPESGRYCAKCLQTLLKESVWQSEG</sequence>
<gene>
    <name evidence="5" type="ORF">S03H2_02974</name>
</gene>
<dbReference type="GO" id="GO:0006412">
    <property type="term" value="P:translation"/>
    <property type="evidence" value="ECO:0007669"/>
    <property type="project" value="InterPro"/>
</dbReference>
<dbReference type="InterPro" id="IPR008195">
    <property type="entry name" value="Ribosomal_eL34"/>
</dbReference>
<dbReference type="GO" id="GO:0005840">
    <property type="term" value="C:ribosome"/>
    <property type="evidence" value="ECO:0007669"/>
    <property type="project" value="UniProtKB-KW"/>
</dbReference>
<protein>
    <recommendedName>
        <fullName evidence="6">50S ribosomal protein L34e</fullName>
    </recommendedName>
</protein>
<feature type="region of interest" description="Disordered" evidence="4">
    <location>
        <begin position="1"/>
        <end position="30"/>
    </location>
</feature>
<dbReference type="AlphaFoldDB" id="X1E5J2"/>
<dbReference type="HAMAP" id="MF_00349">
    <property type="entry name" value="Ribosomal_eL34"/>
    <property type="match status" value="1"/>
</dbReference>
<evidence type="ECO:0008006" key="6">
    <source>
        <dbReference type="Google" id="ProtNLM"/>
    </source>
</evidence>
<evidence type="ECO:0000256" key="4">
    <source>
        <dbReference type="SAM" id="MobiDB-lite"/>
    </source>
</evidence>
<name>X1E5J2_9ZZZZ</name>
<keyword evidence="2" id="KW-0689">Ribosomal protein</keyword>
<evidence type="ECO:0000256" key="2">
    <source>
        <dbReference type="ARBA" id="ARBA00022980"/>
    </source>
</evidence>
<dbReference type="PRINTS" id="PR01250">
    <property type="entry name" value="RIBOSOMALL34"/>
</dbReference>
<dbReference type="Pfam" id="PF01199">
    <property type="entry name" value="Ribosomal_L34e"/>
    <property type="match status" value="1"/>
</dbReference>
<dbReference type="PANTHER" id="PTHR10759">
    <property type="entry name" value="60S RIBOSOMAL PROTEIN L34"/>
    <property type="match status" value="1"/>
</dbReference>
<organism evidence="5">
    <name type="scientific">marine sediment metagenome</name>
    <dbReference type="NCBI Taxonomy" id="412755"/>
    <lineage>
        <taxon>unclassified sequences</taxon>
        <taxon>metagenomes</taxon>
        <taxon>ecological metagenomes</taxon>
    </lineage>
</organism>
<evidence type="ECO:0000256" key="1">
    <source>
        <dbReference type="ARBA" id="ARBA00009875"/>
    </source>
</evidence>
<keyword evidence="3" id="KW-0687">Ribonucleoprotein</keyword>